<dbReference type="Gene3D" id="3.40.630.30">
    <property type="match status" value="1"/>
</dbReference>
<dbReference type="InterPro" id="IPR040618">
    <property type="entry name" value="Pre-Nudix"/>
</dbReference>
<proteinExistence type="inferred from homology"/>
<dbReference type="EC" id="3.6.1.22" evidence="4"/>
<dbReference type="SUPFAM" id="SSF55811">
    <property type="entry name" value="Nudix"/>
    <property type="match status" value="1"/>
</dbReference>
<evidence type="ECO:0000256" key="4">
    <source>
        <dbReference type="RuleBase" id="RU368106"/>
    </source>
</evidence>
<comment type="catalytic activity">
    <reaction evidence="4">
        <text>NAD(+) + H2O = beta-nicotinamide D-ribonucleotide + AMP + 2 H(+)</text>
        <dbReference type="Rhea" id="RHEA:11800"/>
        <dbReference type="ChEBI" id="CHEBI:14649"/>
        <dbReference type="ChEBI" id="CHEBI:15377"/>
        <dbReference type="ChEBI" id="CHEBI:15378"/>
        <dbReference type="ChEBI" id="CHEBI:57540"/>
        <dbReference type="ChEBI" id="CHEBI:456215"/>
        <dbReference type="EC" id="3.6.1.22"/>
    </reaction>
</comment>
<comment type="cofactor">
    <cofactor evidence="1 4">
        <name>Mg(2+)</name>
        <dbReference type="ChEBI" id="CHEBI:18420"/>
    </cofactor>
</comment>
<dbReference type="EMBL" id="LR999453">
    <property type="protein sequence ID" value="CAE5973462.1"/>
    <property type="molecule type" value="Genomic_DNA"/>
</dbReference>
<dbReference type="PANTHER" id="PTHR13994:SF26">
    <property type="entry name" value="NUDIX HYDROLASE 5-RELATED"/>
    <property type="match status" value="1"/>
</dbReference>
<dbReference type="AlphaFoldDB" id="A0A8S2A0A4"/>
<protein>
    <recommendedName>
        <fullName evidence="4">Nudix hydrolase</fullName>
        <shortName evidence="4">AtNUDT</shortName>
        <ecNumber evidence="4">3.6.1.13</ecNumber>
        <ecNumber evidence="4">3.6.1.22</ecNumber>
    </recommendedName>
    <alternativeName>
        <fullName evidence="4">ADP-ribose pyrophosphatase</fullName>
    </alternativeName>
    <alternativeName>
        <fullName evidence="4">NADH pyrophosphatase</fullName>
    </alternativeName>
</protein>
<dbReference type="GO" id="GO:0051287">
    <property type="term" value="F:NAD binding"/>
    <property type="evidence" value="ECO:0007669"/>
    <property type="project" value="UniProtKB-UniRule"/>
</dbReference>
<accession>A0A8S2A0A4</accession>
<organism evidence="6 7">
    <name type="scientific">Arabidopsis arenosa</name>
    <name type="common">Sand rock-cress</name>
    <name type="synonym">Cardaminopsis arenosa</name>
    <dbReference type="NCBI Taxonomy" id="38785"/>
    <lineage>
        <taxon>Eukaryota</taxon>
        <taxon>Viridiplantae</taxon>
        <taxon>Streptophyta</taxon>
        <taxon>Embryophyta</taxon>
        <taxon>Tracheophyta</taxon>
        <taxon>Spermatophyta</taxon>
        <taxon>Magnoliopsida</taxon>
        <taxon>eudicotyledons</taxon>
        <taxon>Gunneridae</taxon>
        <taxon>Pentapetalae</taxon>
        <taxon>rosids</taxon>
        <taxon>malvids</taxon>
        <taxon>Brassicales</taxon>
        <taxon>Brassicaceae</taxon>
        <taxon>Camelineae</taxon>
        <taxon>Arabidopsis</taxon>
    </lineage>
</organism>
<comment type="catalytic activity">
    <reaction evidence="4">
        <text>NADH + H2O = reduced beta-nicotinamide D-ribonucleotide + AMP + 2 H(+)</text>
        <dbReference type="Rhea" id="RHEA:48868"/>
        <dbReference type="ChEBI" id="CHEBI:15377"/>
        <dbReference type="ChEBI" id="CHEBI:15378"/>
        <dbReference type="ChEBI" id="CHEBI:57945"/>
        <dbReference type="ChEBI" id="CHEBI:90832"/>
        <dbReference type="ChEBI" id="CHEBI:456215"/>
        <dbReference type="EC" id="3.6.1.22"/>
    </reaction>
</comment>
<keyword evidence="7" id="KW-1185">Reference proteome</keyword>
<feature type="domain" description="Pre-nudix hydrolase" evidence="5">
    <location>
        <begin position="7"/>
        <end position="66"/>
    </location>
</feature>
<dbReference type="GO" id="GO:0046872">
    <property type="term" value="F:metal ion binding"/>
    <property type="evidence" value="ECO:0007669"/>
    <property type="project" value="UniProtKB-UniRule"/>
</dbReference>
<keyword evidence="4" id="KW-0460">Magnesium</keyword>
<gene>
    <name evidence="6" type="ORF">AARE701A_LOCUS8193</name>
</gene>
<name>A0A8S2A0A4_ARAAE</name>
<dbReference type="Proteomes" id="UP000682877">
    <property type="component" value="Chromosome 3"/>
</dbReference>
<dbReference type="EC" id="3.6.1.13" evidence="4"/>
<evidence type="ECO:0000259" key="5">
    <source>
        <dbReference type="Pfam" id="PF18290"/>
    </source>
</evidence>
<evidence type="ECO:0000313" key="6">
    <source>
        <dbReference type="EMBL" id="CAE5973462.1"/>
    </source>
</evidence>
<evidence type="ECO:0000313" key="7">
    <source>
        <dbReference type="Proteomes" id="UP000682877"/>
    </source>
</evidence>
<comment type="catalytic activity">
    <reaction evidence="4">
        <text>ADP-D-ribose + H2O = D-ribose 5-phosphate + AMP + 2 H(+)</text>
        <dbReference type="Rhea" id="RHEA:10412"/>
        <dbReference type="ChEBI" id="CHEBI:15377"/>
        <dbReference type="ChEBI" id="CHEBI:15378"/>
        <dbReference type="ChEBI" id="CHEBI:57967"/>
        <dbReference type="ChEBI" id="CHEBI:78346"/>
        <dbReference type="ChEBI" id="CHEBI:456215"/>
        <dbReference type="EC" id="3.6.1.13"/>
    </reaction>
</comment>
<sequence>MDGVEVTAEDFNAKLDVSLKAWKDQGKKGIWIKLPCELLSLVDVAIKKGFTYHHAENEYVMLTSWISDLPSTIPANASHRIGIGALVLNKNREVLVVQEIDGVFKGTGLWKLPTGVSCFMVQRNNRCIKAVESRLGSDFKRPFPFSRQEQMTGCVSCFMQISLRSREQKFRKVIL</sequence>
<dbReference type="GO" id="GO:0047631">
    <property type="term" value="F:ADP-ribose diphosphatase activity"/>
    <property type="evidence" value="ECO:0007669"/>
    <property type="project" value="UniProtKB-UniRule"/>
</dbReference>
<reference evidence="6" key="1">
    <citation type="submission" date="2021-01" db="EMBL/GenBank/DDBJ databases">
        <authorList>
            <person name="Bezrukov I."/>
        </authorList>
    </citation>
    <scope>NUCLEOTIDE SEQUENCE</scope>
</reference>
<keyword evidence="4" id="KW-0479">Metal-binding</keyword>
<comment type="function">
    <text evidence="4">Mediates the hydrolysis of some nucleoside diphosphate derivatives, possibly using both NADH and ADP-ribose as substrates.</text>
</comment>
<dbReference type="InterPro" id="IPR003293">
    <property type="entry name" value="Nudix_hydrolase6-like"/>
</dbReference>
<dbReference type="PANTHER" id="PTHR13994">
    <property type="entry name" value="NUDIX HYDROLASE RELATED"/>
    <property type="match status" value="1"/>
</dbReference>
<evidence type="ECO:0000256" key="1">
    <source>
        <dbReference type="ARBA" id="ARBA00001946"/>
    </source>
</evidence>
<dbReference type="Pfam" id="PF18290">
    <property type="entry name" value="Nudix_hydro"/>
    <property type="match status" value="1"/>
</dbReference>
<keyword evidence="3 4" id="KW-0378">Hydrolase</keyword>
<evidence type="ECO:0000256" key="3">
    <source>
        <dbReference type="ARBA" id="ARBA00022801"/>
    </source>
</evidence>
<dbReference type="GO" id="GO:0035529">
    <property type="term" value="F:NADH pyrophosphatase activity"/>
    <property type="evidence" value="ECO:0007669"/>
    <property type="project" value="UniProtKB-UniRule"/>
</dbReference>
<dbReference type="PRINTS" id="PR01356">
    <property type="entry name" value="GFGPROTEIN"/>
</dbReference>
<dbReference type="InterPro" id="IPR015797">
    <property type="entry name" value="NUDIX_hydrolase-like_dom_sf"/>
</dbReference>
<evidence type="ECO:0000256" key="2">
    <source>
        <dbReference type="ARBA" id="ARBA00005582"/>
    </source>
</evidence>
<comment type="similarity">
    <text evidence="2 4">Belongs to the Nudix hydrolase family.</text>
</comment>